<reference evidence="1" key="2">
    <citation type="journal article" date="2021" name="PeerJ">
        <title>Extensive microbial diversity within the chicken gut microbiome revealed by metagenomics and culture.</title>
        <authorList>
            <person name="Gilroy R."/>
            <person name="Ravi A."/>
            <person name="Getino M."/>
            <person name="Pursley I."/>
            <person name="Horton D.L."/>
            <person name="Alikhan N.F."/>
            <person name="Baker D."/>
            <person name="Gharbi K."/>
            <person name="Hall N."/>
            <person name="Watson M."/>
            <person name="Adriaenssens E.M."/>
            <person name="Foster-Nyarko E."/>
            <person name="Jarju S."/>
            <person name="Secka A."/>
            <person name="Antonio M."/>
            <person name="Oren A."/>
            <person name="Chaudhuri R.R."/>
            <person name="La Ragione R."/>
            <person name="Hildebrand F."/>
            <person name="Pallen M.J."/>
        </authorList>
    </citation>
    <scope>NUCLEOTIDE SEQUENCE</scope>
    <source>
        <strain evidence="1">D5-748</strain>
    </source>
</reference>
<comment type="caution">
    <text evidence="1">The sequence shown here is derived from an EMBL/GenBank/DDBJ whole genome shotgun (WGS) entry which is preliminary data.</text>
</comment>
<name>A0A9D9EEU5_9BACT</name>
<proteinExistence type="predicted"/>
<evidence type="ECO:0000313" key="2">
    <source>
        <dbReference type="Proteomes" id="UP000823619"/>
    </source>
</evidence>
<dbReference type="EMBL" id="JADIMO010000057">
    <property type="protein sequence ID" value="MBO8444995.1"/>
    <property type="molecule type" value="Genomic_DNA"/>
</dbReference>
<accession>A0A9D9EEU5</accession>
<protein>
    <submittedName>
        <fullName evidence="1">Uncharacterized protein</fullName>
    </submittedName>
</protein>
<gene>
    <name evidence="1" type="ORF">IAC23_04785</name>
</gene>
<dbReference type="InterPro" id="IPR045538">
    <property type="entry name" value="CIS_TMP"/>
</dbReference>
<sequence length="129" mass="15565">DEKREYKEQELAFNRILAACPFSVPLPKTLELTDTELQTVESMLAGVKSNWNKLKGTSVKGFQRSFIERPGKLEQREDKWVLYVEERSYDILLDSLPWSYRRIRLPWLKKRMDVVWRDKEEFDFENYNN</sequence>
<evidence type="ECO:0000313" key="1">
    <source>
        <dbReference type="EMBL" id="MBO8444995.1"/>
    </source>
</evidence>
<dbReference type="AlphaFoldDB" id="A0A9D9EEU5"/>
<feature type="non-terminal residue" evidence="1">
    <location>
        <position position="1"/>
    </location>
</feature>
<dbReference type="Pfam" id="PF19268">
    <property type="entry name" value="CIS_TMP"/>
    <property type="match status" value="1"/>
</dbReference>
<reference evidence="1" key="1">
    <citation type="submission" date="2020-10" db="EMBL/GenBank/DDBJ databases">
        <authorList>
            <person name="Gilroy R."/>
        </authorList>
    </citation>
    <scope>NUCLEOTIDE SEQUENCE</scope>
    <source>
        <strain evidence="1">D5-748</strain>
    </source>
</reference>
<organism evidence="1 2">
    <name type="scientific">Candidatus Cryptobacteroides merdavium</name>
    <dbReference type="NCBI Taxonomy" id="2840769"/>
    <lineage>
        <taxon>Bacteria</taxon>
        <taxon>Pseudomonadati</taxon>
        <taxon>Bacteroidota</taxon>
        <taxon>Bacteroidia</taxon>
        <taxon>Bacteroidales</taxon>
        <taxon>Candidatus Cryptobacteroides</taxon>
    </lineage>
</organism>
<dbReference type="Proteomes" id="UP000823619">
    <property type="component" value="Unassembled WGS sequence"/>
</dbReference>